<name>A0A0E9Q870_ANGAN</name>
<accession>A0A0E9Q870</accession>
<dbReference type="EMBL" id="GBXM01095638">
    <property type="protein sequence ID" value="JAH12939.1"/>
    <property type="molecule type" value="Transcribed_RNA"/>
</dbReference>
<dbReference type="AlphaFoldDB" id="A0A0E9Q870"/>
<proteinExistence type="predicted"/>
<reference evidence="1" key="1">
    <citation type="submission" date="2014-11" db="EMBL/GenBank/DDBJ databases">
        <authorList>
            <person name="Amaro Gonzalez C."/>
        </authorList>
    </citation>
    <scope>NUCLEOTIDE SEQUENCE</scope>
</reference>
<organism evidence="1">
    <name type="scientific">Anguilla anguilla</name>
    <name type="common">European freshwater eel</name>
    <name type="synonym">Muraena anguilla</name>
    <dbReference type="NCBI Taxonomy" id="7936"/>
    <lineage>
        <taxon>Eukaryota</taxon>
        <taxon>Metazoa</taxon>
        <taxon>Chordata</taxon>
        <taxon>Craniata</taxon>
        <taxon>Vertebrata</taxon>
        <taxon>Euteleostomi</taxon>
        <taxon>Actinopterygii</taxon>
        <taxon>Neopterygii</taxon>
        <taxon>Teleostei</taxon>
        <taxon>Anguilliformes</taxon>
        <taxon>Anguillidae</taxon>
        <taxon>Anguilla</taxon>
    </lineage>
</organism>
<reference evidence="1" key="2">
    <citation type="journal article" date="2015" name="Fish Shellfish Immunol.">
        <title>Early steps in the European eel (Anguilla anguilla)-Vibrio vulnificus interaction in the gills: Role of the RtxA13 toxin.</title>
        <authorList>
            <person name="Callol A."/>
            <person name="Pajuelo D."/>
            <person name="Ebbesson L."/>
            <person name="Teles M."/>
            <person name="MacKenzie S."/>
            <person name="Amaro C."/>
        </authorList>
    </citation>
    <scope>NUCLEOTIDE SEQUENCE</scope>
</reference>
<protein>
    <submittedName>
        <fullName evidence="1">Uncharacterized protein</fullName>
    </submittedName>
</protein>
<sequence length="40" mass="4803">MDTRHSFINPLCRLFFSRHNIQQCTRARNKHTASAHLRHT</sequence>
<evidence type="ECO:0000313" key="1">
    <source>
        <dbReference type="EMBL" id="JAH12939.1"/>
    </source>
</evidence>